<keyword evidence="2" id="KW-1185">Reference proteome</keyword>
<evidence type="ECO:0000313" key="2">
    <source>
        <dbReference type="Proteomes" id="UP001498238"/>
    </source>
</evidence>
<sequence length="95" mass="10599">MRLGTYFSVNSAMSDALLTAMPRDRVLPETDFPARQVRARTPGETTALEKRLATLWRASNQETRHQLWTNLKRLAVVTGAIDVVSESLADTLLTV</sequence>
<organism evidence="1 2">
    <name type="scientific">Brevibacterium metallidurans</name>
    <dbReference type="NCBI Taxonomy" id="1482676"/>
    <lineage>
        <taxon>Bacteria</taxon>
        <taxon>Bacillati</taxon>
        <taxon>Actinomycetota</taxon>
        <taxon>Actinomycetes</taxon>
        <taxon>Micrococcales</taxon>
        <taxon>Brevibacteriaceae</taxon>
        <taxon>Brevibacterium</taxon>
    </lineage>
</organism>
<dbReference type="EMBL" id="BAAAAF010000005">
    <property type="protein sequence ID" value="GAA0035823.1"/>
    <property type="molecule type" value="Genomic_DNA"/>
</dbReference>
<comment type="caution">
    <text evidence="1">The sequence shown here is derived from an EMBL/GenBank/DDBJ whole genome shotgun (WGS) entry which is preliminary data.</text>
</comment>
<evidence type="ECO:0000313" key="1">
    <source>
        <dbReference type="EMBL" id="GAA0035823.1"/>
    </source>
</evidence>
<accession>A0ABN0SN75</accession>
<dbReference type="InterPro" id="IPR032466">
    <property type="entry name" value="Metal_Hydrolase"/>
</dbReference>
<reference evidence="1 2" key="1">
    <citation type="submission" date="2024-01" db="EMBL/GenBank/DDBJ databases">
        <title>Characterization of antibiotic resistant novel bacterial strains and their environmental applications.</title>
        <authorList>
            <person name="Manzoor S."/>
            <person name="Abbas S."/>
            <person name="Arshad M."/>
            <person name="Ahmed I."/>
        </authorList>
    </citation>
    <scope>NUCLEOTIDE SEQUENCE [LARGE SCALE GENOMIC DNA]</scope>
    <source>
        <strain evidence="1 2">NCCP-602</strain>
    </source>
</reference>
<name>A0ABN0SN75_9MICO</name>
<protein>
    <submittedName>
        <fullName evidence="1">Uncharacterized protein</fullName>
    </submittedName>
</protein>
<dbReference type="Proteomes" id="UP001498238">
    <property type="component" value="Unassembled WGS sequence"/>
</dbReference>
<gene>
    <name evidence="1" type="ORF">NCCP602_17840</name>
</gene>
<dbReference type="SUPFAM" id="SSF51556">
    <property type="entry name" value="Metallo-dependent hydrolases"/>
    <property type="match status" value="1"/>
</dbReference>
<proteinExistence type="predicted"/>
<dbReference type="Gene3D" id="3.20.20.140">
    <property type="entry name" value="Metal-dependent hydrolases"/>
    <property type="match status" value="1"/>
</dbReference>